<organism evidence="1 2">
    <name type="scientific">Haemaphysalis longicornis</name>
    <name type="common">Bush tick</name>
    <dbReference type="NCBI Taxonomy" id="44386"/>
    <lineage>
        <taxon>Eukaryota</taxon>
        <taxon>Metazoa</taxon>
        <taxon>Ecdysozoa</taxon>
        <taxon>Arthropoda</taxon>
        <taxon>Chelicerata</taxon>
        <taxon>Arachnida</taxon>
        <taxon>Acari</taxon>
        <taxon>Parasitiformes</taxon>
        <taxon>Ixodida</taxon>
        <taxon>Ixodoidea</taxon>
        <taxon>Ixodidae</taxon>
        <taxon>Haemaphysalinae</taxon>
        <taxon>Haemaphysalis</taxon>
    </lineage>
</organism>
<sequence length="108" mass="12144">MSRARRVVENAFSIPANRFRFLLTTVNAHPEKVVHMVHAACVLDNYLGNDITALPDSGPEVAREQRFFGLQRTRGRANAFGATVRDDMRDYFNGQGAVSWQRASAYVD</sequence>
<gene>
    <name evidence="1" type="ORF">HPB48_009129</name>
</gene>
<comment type="caution">
    <text evidence="1">The sequence shown here is derived from an EMBL/GenBank/DDBJ whole genome shotgun (WGS) entry which is preliminary data.</text>
</comment>
<keyword evidence="2" id="KW-1185">Reference proteome</keyword>
<evidence type="ECO:0000313" key="1">
    <source>
        <dbReference type="EMBL" id="KAH9379722.1"/>
    </source>
</evidence>
<name>A0A9J6GW27_HAELO</name>
<accession>A0A9J6GW27</accession>
<protein>
    <recommendedName>
        <fullName evidence="3">DDE Tnp4 domain-containing protein</fullName>
    </recommendedName>
</protein>
<reference evidence="1 2" key="1">
    <citation type="journal article" date="2020" name="Cell">
        <title>Large-Scale Comparative Analyses of Tick Genomes Elucidate Their Genetic Diversity and Vector Capacities.</title>
        <authorList>
            <consortium name="Tick Genome and Microbiome Consortium (TIGMIC)"/>
            <person name="Jia N."/>
            <person name="Wang J."/>
            <person name="Shi W."/>
            <person name="Du L."/>
            <person name="Sun Y."/>
            <person name="Zhan W."/>
            <person name="Jiang J.F."/>
            <person name="Wang Q."/>
            <person name="Zhang B."/>
            <person name="Ji P."/>
            <person name="Bell-Sakyi L."/>
            <person name="Cui X.M."/>
            <person name="Yuan T.T."/>
            <person name="Jiang B.G."/>
            <person name="Yang W.F."/>
            <person name="Lam T.T."/>
            <person name="Chang Q.C."/>
            <person name="Ding S.J."/>
            <person name="Wang X.J."/>
            <person name="Zhu J.G."/>
            <person name="Ruan X.D."/>
            <person name="Zhao L."/>
            <person name="Wei J.T."/>
            <person name="Ye R.Z."/>
            <person name="Que T.C."/>
            <person name="Du C.H."/>
            <person name="Zhou Y.H."/>
            <person name="Cheng J.X."/>
            <person name="Dai P.F."/>
            <person name="Guo W.B."/>
            <person name="Han X.H."/>
            <person name="Huang E.J."/>
            <person name="Li L.F."/>
            <person name="Wei W."/>
            <person name="Gao Y.C."/>
            <person name="Liu J.Z."/>
            <person name="Shao H.Z."/>
            <person name="Wang X."/>
            <person name="Wang C.C."/>
            <person name="Yang T.C."/>
            <person name="Huo Q.B."/>
            <person name="Li W."/>
            <person name="Chen H.Y."/>
            <person name="Chen S.E."/>
            <person name="Zhou L.G."/>
            <person name="Ni X.B."/>
            <person name="Tian J.H."/>
            <person name="Sheng Y."/>
            <person name="Liu T."/>
            <person name="Pan Y.S."/>
            <person name="Xia L.Y."/>
            <person name="Li J."/>
            <person name="Zhao F."/>
            <person name="Cao W.C."/>
        </authorList>
    </citation>
    <scope>NUCLEOTIDE SEQUENCE [LARGE SCALE GENOMIC DNA]</scope>
    <source>
        <strain evidence="1">HaeL-2018</strain>
    </source>
</reference>
<dbReference type="Proteomes" id="UP000821853">
    <property type="component" value="Chromosome 8"/>
</dbReference>
<dbReference type="OrthoDB" id="6627079at2759"/>
<dbReference type="VEuPathDB" id="VectorBase:HLOH_042996"/>
<dbReference type="EMBL" id="JABSTR010000010">
    <property type="protein sequence ID" value="KAH9379722.1"/>
    <property type="molecule type" value="Genomic_DNA"/>
</dbReference>
<evidence type="ECO:0008006" key="3">
    <source>
        <dbReference type="Google" id="ProtNLM"/>
    </source>
</evidence>
<proteinExistence type="predicted"/>
<evidence type="ECO:0000313" key="2">
    <source>
        <dbReference type="Proteomes" id="UP000821853"/>
    </source>
</evidence>
<dbReference type="AlphaFoldDB" id="A0A9J6GW27"/>
<dbReference type="OMA" id="YEYEPEQ"/>